<feature type="signal peptide" evidence="2">
    <location>
        <begin position="1"/>
        <end position="24"/>
    </location>
</feature>
<evidence type="ECO:0008006" key="4">
    <source>
        <dbReference type="Google" id="ProtNLM"/>
    </source>
</evidence>
<keyword evidence="1" id="KW-1133">Transmembrane helix</keyword>
<keyword evidence="1" id="KW-0472">Membrane</keyword>
<evidence type="ECO:0000256" key="1">
    <source>
        <dbReference type="SAM" id="Phobius"/>
    </source>
</evidence>
<organism evidence="3">
    <name type="scientific">Aphanomyces astaci</name>
    <name type="common">Crayfish plague agent</name>
    <dbReference type="NCBI Taxonomy" id="112090"/>
    <lineage>
        <taxon>Eukaryota</taxon>
        <taxon>Sar</taxon>
        <taxon>Stramenopiles</taxon>
        <taxon>Oomycota</taxon>
        <taxon>Saprolegniomycetes</taxon>
        <taxon>Saprolegniales</taxon>
        <taxon>Verrucalvaceae</taxon>
        <taxon>Aphanomyces</taxon>
    </lineage>
</organism>
<dbReference type="AlphaFoldDB" id="W4H2S8"/>
<evidence type="ECO:0000313" key="3">
    <source>
        <dbReference type="EMBL" id="ETV85911.1"/>
    </source>
</evidence>
<protein>
    <recommendedName>
        <fullName evidence="4">Protein ENHANCED DISEASE RESISTANCE 2 C-terminal domain-containing protein</fullName>
    </recommendedName>
</protein>
<dbReference type="GeneID" id="20804436"/>
<dbReference type="EMBL" id="KI913117">
    <property type="protein sequence ID" value="ETV85911.1"/>
    <property type="molecule type" value="Genomic_DNA"/>
</dbReference>
<dbReference type="OrthoDB" id="1937754at2759"/>
<sequence length="391" mass="43447">MFGLPSATSSKVLLNELLLWVTSALPPLPKPALSTRPLRMSLRPPHRSPRRSASPASTMALAIMLVVVTVALVIMTVTPAVLLMMPSPVTLATVILQLLRSTPSYHHTSSLNRILEKPHPLSVLPIFFTTGSAPLIDVFASPPRPSLPSTSRSFLLSLPRLCHMHQLLSSRTRCQPTTRLLRLLRLCHSRQLPLSRPRCQPTTGLALMQEISTSLKSHPTRFSSPIAYHSTHRDHYFTSQPTQPKWIFHCSHKPIKVVLQLPPQCVDGIRPHPPFQVIKGNGFFALHADLRYCEHDVGSPPLPKAVTYGPTNFPALREHWIVDSGASTSCTPNRYYFLRYVPCALSLTVGNGTTLPVVDYGAISMLVDMSSRDQVDDIRPYTLRLDFGLHI</sequence>
<gene>
    <name evidence="3" type="ORF">H257_02440</name>
</gene>
<name>W4H2S8_APHAT</name>
<accession>W4H2S8</accession>
<dbReference type="VEuPathDB" id="FungiDB:H257_02440"/>
<feature type="chain" id="PRO_5004842948" description="Protein ENHANCED DISEASE RESISTANCE 2 C-terminal domain-containing protein" evidence="2">
    <location>
        <begin position="25"/>
        <end position="391"/>
    </location>
</feature>
<keyword evidence="2" id="KW-0732">Signal</keyword>
<evidence type="ECO:0000256" key="2">
    <source>
        <dbReference type="SAM" id="SignalP"/>
    </source>
</evidence>
<keyword evidence="1" id="KW-0812">Transmembrane</keyword>
<proteinExistence type="predicted"/>
<dbReference type="RefSeq" id="XP_009824383.1">
    <property type="nucleotide sequence ID" value="XM_009826081.1"/>
</dbReference>
<reference evidence="3" key="1">
    <citation type="submission" date="2013-12" db="EMBL/GenBank/DDBJ databases">
        <title>The Genome Sequence of Aphanomyces astaci APO3.</title>
        <authorList>
            <consortium name="The Broad Institute Genomics Platform"/>
            <person name="Russ C."/>
            <person name="Tyler B."/>
            <person name="van West P."/>
            <person name="Dieguez-Uribeondo J."/>
            <person name="Young S.K."/>
            <person name="Zeng Q."/>
            <person name="Gargeya S."/>
            <person name="Fitzgerald M."/>
            <person name="Abouelleil A."/>
            <person name="Alvarado L."/>
            <person name="Chapman S.B."/>
            <person name="Gainer-Dewar J."/>
            <person name="Goldberg J."/>
            <person name="Griggs A."/>
            <person name="Gujja S."/>
            <person name="Hansen M."/>
            <person name="Howarth C."/>
            <person name="Imamovic A."/>
            <person name="Ireland A."/>
            <person name="Larimer J."/>
            <person name="McCowan C."/>
            <person name="Murphy C."/>
            <person name="Pearson M."/>
            <person name="Poon T.W."/>
            <person name="Priest M."/>
            <person name="Roberts A."/>
            <person name="Saif S."/>
            <person name="Shea T."/>
            <person name="Sykes S."/>
            <person name="Wortman J."/>
            <person name="Nusbaum C."/>
            <person name="Birren B."/>
        </authorList>
    </citation>
    <scope>NUCLEOTIDE SEQUENCE [LARGE SCALE GENOMIC DNA]</scope>
    <source>
        <strain evidence="3">APO3</strain>
    </source>
</reference>
<feature type="transmembrane region" description="Helical" evidence="1">
    <location>
        <begin position="53"/>
        <end position="74"/>
    </location>
</feature>